<sequence>MLQFCVCIIIILSVTKCFCDVISVYPIPWEGEDAFQTTWNMIKSQVPKRIDQKRLKRTGHSPMKQHKSSTTPPTTERSGYIIIPILPEPKSRYQDLYRVKLPPSNKNYLERAQQWYRKTNRRIKIRTTTTTTTTPAPRPEASDDSVYYIDFKNFKVKFYYNINVDF</sequence>
<gene>
    <name evidence="4" type="primary">LOC113495343</name>
</gene>
<name>A0A7E5VNE2_TRINI</name>
<dbReference type="RefSeq" id="XP_026729830.1">
    <property type="nucleotide sequence ID" value="XM_026874029.1"/>
</dbReference>
<dbReference type="InParanoid" id="A0A7E5VNE2"/>
<protein>
    <submittedName>
        <fullName evidence="4">Uncharacterized protein LOC113495343 isoform X1</fullName>
    </submittedName>
</protein>
<feature type="chain" id="PRO_5028954349" evidence="2">
    <location>
        <begin position="20"/>
        <end position="166"/>
    </location>
</feature>
<evidence type="ECO:0000256" key="2">
    <source>
        <dbReference type="SAM" id="SignalP"/>
    </source>
</evidence>
<feature type="region of interest" description="Disordered" evidence="1">
    <location>
        <begin position="51"/>
        <end position="75"/>
    </location>
</feature>
<dbReference type="OrthoDB" id="10515583at2759"/>
<evidence type="ECO:0000256" key="1">
    <source>
        <dbReference type="SAM" id="MobiDB-lite"/>
    </source>
</evidence>
<dbReference type="AlphaFoldDB" id="A0A7E5VNE2"/>
<dbReference type="Proteomes" id="UP000322000">
    <property type="component" value="Chromosome 6"/>
</dbReference>
<dbReference type="KEGG" id="tnl:113495343"/>
<keyword evidence="3" id="KW-1185">Reference proteome</keyword>
<proteinExistence type="predicted"/>
<feature type="compositionally biased region" description="Basic residues" evidence="1">
    <location>
        <begin position="54"/>
        <end position="67"/>
    </location>
</feature>
<feature type="signal peptide" evidence="2">
    <location>
        <begin position="1"/>
        <end position="19"/>
    </location>
</feature>
<dbReference type="GeneID" id="113495343"/>
<keyword evidence="2" id="KW-0732">Signal</keyword>
<organism evidence="3 4">
    <name type="scientific">Trichoplusia ni</name>
    <name type="common">Cabbage looper</name>
    <dbReference type="NCBI Taxonomy" id="7111"/>
    <lineage>
        <taxon>Eukaryota</taxon>
        <taxon>Metazoa</taxon>
        <taxon>Ecdysozoa</taxon>
        <taxon>Arthropoda</taxon>
        <taxon>Hexapoda</taxon>
        <taxon>Insecta</taxon>
        <taxon>Pterygota</taxon>
        <taxon>Neoptera</taxon>
        <taxon>Endopterygota</taxon>
        <taxon>Lepidoptera</taxon>
        <taxon>Glossata</taxon>
        <taxon>Ditrysia</taxon>
        <taxon>Noctuoidea</taxon>
        <taxon>Noctuidae</taxon>
        <taxon>Plusiinae</taxon>
        <taxon>Trichoplusia</taxon>
    </lineage>
</organism>
<evidence type="ECO:0000313" key="4">
    <source>
        <dbReference type="RefSeq" id="XP_026729830.1"/>
    </source>
</evidence>
<accession>A0A7E5VNE2</accession>
<evidence type="ECO:0000313" key="3">
    <source>
        <dbReference type="Proteomes" id="UP000322000"/>
    </source>
</evidence>
<reference evidence="4" key="1">
    <citation type="submission" date="2025-08" db="UniProtKB">
        <authorList>
            <consortium name="RefSeq"/>
        </authorList>
    </citation>
    <scope>IDENTIFICATION</scope>
</reference>